<accession>A0ABU7Z0Z0</accession>
<dbReference type="Pfam" id="PF01545">
    <property type="entry name" value="Cation_efflux"/>
    <property type="match status" value="1"/>
</dbReference>
<dbReference type="InterPro" id="IPR027469">
    <property type="entry name" value="Cation_efflux_TMD_sf"/>
</dbReference>
<dbReference type="RefSeq" id="WP_332617715.1">
    <property type="nucleotide sequence ID" value="NZ_JAXGFP010000006.1"/>
</dbReference>
<dbReference type="Gene3D" id="1.20.1510.10">
    <property type="entry name" value="Cation efflux protein transmembrane domain"/>
    <property type="match status" value="1"/>
</dbReference>
<comment type="subcellular location">
    <subcellularLocation>
        <location evidence="1">Membrane</location>
        <topology evidence="1">Multi-pass membrane protein</topology>
    </subcellularLocation>
</comment>
<evidence type="ECO:0000259" key="6">
    <source>
        <dbReference type="Pfam" id="PF01545"/>
    </source>
</evidence>
<proteinExistence type="predicted"/>
<evidence type="ECO:0000313" key="8">
    <source>
        <dbReference type="Proteomes" id="UP001355056"/>
    </source>
</evidence>
<dbReference type="Proteomes" id="UP001355056">
    <property type="component" value="Unassembled WGS sequence"/>
</dbReference>
<keyword evidence="2 5" id="KW-0812">Transmembrane</keyword>
<feature type="domain" description="Cation efflux protein transmembrane" evidence="6">
    <location>
        <begin position="23"/>
        <end position="195"/>
    </location>
</feature>
<evidence type="ECO:0000256" key="4">
    <source>
        <dbReference type="ARBA" id="ARBA00023136"/>
    </source>
</evidence>
<name>A0ABU7Z0Z0_9GAMM</name>
<feature type="transmembrane region" description="Helical" evidence="5">
    <location>
        <begin position="56"/>
        <end position="74"/>
    </location>
</feature>
<evidence type="ECO:0000256" key="1">
    <source>
        <dbReference type="ARBA" id="ARBA00004141"/>
    </source>
</evidence>
<feature type="transmembrane region" description="Helical" evidence="5">
    <location>
        <begin position="113"/>
        <end position="132"/>
    </location>
</feature>
<sequence>MSDSCCSGTVDLRAMQAKQRRVLMIVLAINLATFVMMLAASIYSGSSSLLSGSLDNLGDALTYLLSIAVIGASGRAKAQVALLKGLLIFGAAVAVAVQIGWRLGHPEVPVFEAIGIAGLANLALNGICLWLLTPYRHGDINLASAWECSRNDVFEGLAVLLAAAGVWWFGAGWPDLVVAGALLLLFVGSAWRVLRWAWRSYRAEP</sequence>
<evidence type="ECO:0000256" key="5">
    <source>
        <dbReference type="SAM" id="Phobius"/>
    </source>
</evidence>
<gene>
    <name evidence="7" type="ORF">SNE34_12525</name>
</gene>
<feature type="transmembrane region" description="Helical" evidence="5">
    <location>
        <begin position="176"/>
        <end position="194"/>
    </location>
</feature>
<evidence type="ECO:0000313" key="7">
    <source>
        <dbReference type="EMBL" id="MEG3184830.1"/>
    </source>
</evidence>
<feature type="transmembrane region" description="Helical" evidence="5">
    <location>
        <begin position="153"/>
        <end position="170"/>
    </location>
</feature>
<dbReference type="EMBL" id="JAXGFP010000006">
    <property type="protein sequence ID" value="MEG3184830.1"/>
    <property type="molecule type" value="Genomic_DNA"/>
</dbReference>
<keyword evidence="3 5" id="KW-1133">Transmembrane helix</keyword>
<dbReference type="InterPro" id="IPR058533">
    <property type="entry name" value="Cation_efflux_TM"/>
</dbReference>
<feature type="transmembrane region" description="Helical" evidence="5">
    <location>
        <begin position="22"/>
        <end position="44"/>
    </location>
</feature>
<keyword evidence="4 5" id="KW-0472">Membrane</keyword>
<evidence type="ECO:0000256" key="3">
    <source>
        <dbReference type="ARBA" id="ARBA00022989"/>
    </source>
</evidence>
<reference evidence="7 8" key="1">
    <citation type="journal article" date="2016" name="Int. J. Syst. Evol. Microbiol.">
        <title>Lysobacter erysipheiresistens sp. nov., an antagonist of powdery mildew, isolated from tobacco-cultivated soil.</title>
        <authorList>
            <person name="Xie B."/>
            <person name="Li T."/>
            <person name="Lin X."/>
            <person name="Wang C.J."/>
            <person name="Chen Y.J."/>
            <person name="Liu W.J."/>
            <person name="Zhao Z.W."/>
        </authorList>
    </citation>
    <scope>NUCLEOTIDE SEQUENCE [LARGE SCALE GENOMIC DNA]</scope>
    <source>
        <strain evidence="7 8">RS-LYSO-3</strain>
    </source>
</reference>
<comment type="caution">
    <text evidence="7">The sequence shown here is derived from an EMBL/GenBank/DDBJ whole genome shotgun (WGS) entry which is preliminary data.</text>
</comment>
<evidence type="ECO:0000256" key="2">
    <source>
        <dbReference type="ARBA" id="ARBA00022692"/>
    </source>
</evidence>
<organism evidence="7 8">
    <name type="scientific">Novilysobacter erysipheiresistens</name>
    <dbReference type="NCBI Taxonomy" id="1749332"/>
    <lineage>
        <taxon>Bacteria</taxon>
        <taxon>Pseudomonadati</taxon>
        <taxon>Pseudomonadota</taxon>
        <taxon>Gammaproteobacteria</taxon>
        <taxon>Lysobacterales</taxon>
        <taxon>Lysobacteraceae</taxon>
        <taxon>Novilysobacter</taxon>
    </lineage>
</organism>
<feature type="transmembrane region" description="Helical" evidence="5">
    <location>
        <begin position="81"/>
        <end position="101"/>
    </location>
</feature>
<dbReference type="SUPFAM" id="SSF161111">
    <property type="entry name" value="Cation efflux protein transmembrane domain-like"/>
    <property type="match status" value="1"/>
</dbReference>
<protein>
    <submittedName>
        <fullName evidence="7">Cation transporter</fullName>
    </submittedName>
</protein>
<keyword evidence="8" id="KW-1185">Reference proteome</keyword>